<reference evidence="8" key="1">
    <citation type="submission" date="2025-08" db="UniProtKB">
        <authorList>
            <consortium name="RefSeq"/>
        </authorList>
    </citation>
    <scope>IDENTIFICATION</scope>
    <source>
        <tissue evidence="8">Young leaves</tissue>
    </source>
</reference>
<proteinExistence type="predicted"/>
<organism evidence="7 8">
    <name type="scientific">Cucurbita moschata</name>
    <name type="common">Winter crookneck squash</name>
    <name type="synonym">Cucurbita pepo var. moschata</name>
    <dbReference type="NCBI Taxonomy" id="3662"/>
    <lineage>
        <taxon>Eukaryota</taxon>
        <taxon>Viridiplantae</taxon>
        <taxon>Streptophyta</taxon>
        <taxon>Embryophyta</taxon>
        <taxon>Tracheophyta</taxon>
        <taxon>Spermatophyta</taxon>
        <taxon>Magnoliopsida</taxon>
        <taxon>eudicotyledons</taxon>
        <taxon>Gunneridae</taxon>
        <taxon>Pentapetalae</taxon>
        <taxon>rosids</taxon>
        <taxon>fabids</taxon>
        <taxon>Cucurbitales</taxon>
        <taxon>Cucurbitaceae</taxon>
        <taxon>Cucurbiteae</taxon>
        <taxon>Cucurbita</taxon>
    </lineage>
</organism>
<keyword evidence="3" id="KW-0238">DNA-binding</keyword>
<dbReference type="PROSITE" id="PS51005">
    <property type="entry name" value="NAC"/>
    <property type="match status" value="1"/>
</dbReference>
<dbReference type="PANTHER" id="PTHR31989">
    <property type="entry name" value="NAC DOMAIN-CONTAINING PROTEIN 82-RELATED"/>
    <property type="match status" value="1"/>
</dbReference>
<evidence type="ECO:0000256" key="5">
    <source>
        <dbReference type="ARBA" id="ARBA00023242"/>
    </source>
</evidence>
<keyword evidence="5" id="KW-0539">Nucleus</keyword>
<sequence>MDSHDRPLLPVGVRFRPTDQQLLQYLLWKIHDQPYFKRAVLDCDLYGDMEPWEIWLRFGGTDGENLYFFTKLKRSTNNSGRLSVHINRKVGLTNGTWSGENSANPIFAAKTDKTIIGYCKRFRYENAQLPEHHGEWIMHEYSLHQDSIQQANEPEALAIADYLFIGLGSKNWFDQVLATPCIIGQANLAVDMGPQMFGVIGQALEFDEEIEMFASMSPKRSQIFHGSIPP</sequence>
<evidence type="ECO:0000313" key="7">
    <source>
        <dbReference type="Proteomes" id="UP000504609"/>
    </source>
</evidence>
<dbReference type="InterPro" id="IPR036093">
    <property type="entry name" value="NAC_dom_sf"/>
</dbReference>
<dbReference type="InterPro" id="IPR003441">
    <property type="entry name" value="NAC-dom"/>
</dbReference>
<dbReference type="GO" id="GO:0003677">
    <property type="term" value="F:DNA binding"/>
    <property type="evidence" value="ECO:0007669"/>
    <property type="project" value="UniProtKB-KW"/>
</dbReference>
<dbReference type="GO" id="GO:0005634">
    <property type="term" value="C:nucleus"/>
    <property type="evidence" value="ECO:0007669"/>
    <property type="project" value="UniProtKB-SubCell"/>
</dbReference>
<evidence type="ECO:0000259" key="6">
    <source>
        <dbReference type="PROSITE" id="PS51005"/>
    </source>
</evidence>
<dbReference type="RefSeq" id="XP_022963780.1">
    <property type="nucleotide sequence ID" value="XM_023108012.1"/>
</dbReference>
<evidence type="ECO:0000256" key="1">
    <source>
        <dbReference type="ARBA" id="ARBA00004123"/>
    </source>
</evidence>
<dbReference type="SUPFAM" id="SSF101941">
    <property type="entry name" value="NAC domain"/>
    <property type="match status" value="1"/>
</dbReference>
<evidence type="ECO:0000256" key="4">
    <source>
        <dbReference type="ARBA" id="ARBA00023163"/>
    </source>
</evidence>
<name>A0A6J1HIZ2_CUCMO</name>
<feature type="domain" description="NAC" evidence="6">
    <location>
        <begin position="9"/>
        <end position="165"/>
    </location>
</feature>
<dbReference type="KEGG" id="cmos:111463972"/>
<keyword evidence="7" id="KW-1185">Reference proteome</keyword>
<comment type="subcellular location">
    <subcellularLocation>
        <location evidence="1">Nucleus</location>
    </subcellularLocation>
</comment>
<gene>
    <name evidence="8" type="primary">LOC111463972</name>
</gene>
<dbReference type="GO" id="GO:0006355">
    <property type="term" value="P:regulation of DNA-templated transcription"/>
    <property type="evidence" value="ECO:0007669"/>
    <property type="project" value="InterPro"/>
</dbReference>
<evidence type="ECO:0000313" key="8">
    <source>
        <dbReference type="RefSeq" id="XP_022963780.1"/>
    </source>
</evidence>
<dbReference type="Proteomes" id="UP000504609">
    <property type="component" value="Unplaced"/>
</dbReference>
<dbReference type="Pfam" id="PF02365">
    <property type="entry name" value="NAM"/>
    <property type="match status" value="1"/>
</dbReference>
<evidence type="ECO:0000256" key="2">
    <source>
        <dbReference type="ARBA" id="ARBA00023015"/>
    </source>
</evidence>
<dbReference type="Gene3D" id="2.170.150.80">
    <property type="entry name" value="NAC domain"/>
    <property type="match status" value="1"/>
</dbReference>
<accession>A0A6J1HIZ2</accession>
<protein>
    <submittedName>
        <fullName evidence="8">NAC transcription factor 25-like</fullName>
    </submittedName>
</protein>
<dbReference type="AlphaFoldDB" id="A0A6J1HIZ2"/>
<keyword evidence="4" id="KW-0804">Transcription</keyword>
<keyword evidence="2" id="KW-0805">Transcription regulation</keyword>
<dbReference type="GeneID" id="111463972"/>
<evidence type="ECO:0000256" key="3">
    <source>
        <dbReference type="ARBA" id="ARBA00023125"/>
    </source>
</evidence>